<name>A0A6I0F3J8_9FIRM</name>
<feature type="binding site" evidence="20">
    <location>
        <position position="227"/>
    </location>
    <ligand>
        <name>UDP-N-acetyl-alpha-D-glucosamine</name>
        <dbReference type="ChEBI" id="CHEBI:57705"/>
    </ligand>
</feature>
<dbReference type="Gene3D" id="3.90.550.10">
    <property type="entry name" value="Spore Coat Polysaccharide Biosynthesis Protein SpsA, Chain A"/>
    <property type="match status" value="1"/>
</dbReference>
<evidence type="ECO:0000256" key="20">
    <source>
        <dbReference type="HAMAP-Rule" id="MF_01631"/>
    </source>
</evidence>
<feature type="active site" description="Proton acceptor" evidence="20">
    <location>
        <position position="362"/>
    </location>
</feature>
<feature type="binding site" evidence="20">
    <location>
        <position position="422"/>
    </location>
    <ligand>
        <name>acetyl-CoA</name>
        <dbReference type="ChEBI" id="CHEBI:57288"/>
    </ligand>
</feature>
<feature type="region of interest" description="Linker" evidence="20">
    <location>
        <begin position="230"/>
        <end position="250"/>
    </location>
</feature>
<keyword evidence="8 20" id="KW-0548">Nucleotidyltransferase</keyword>
<feature type="binding site" evidence="20">
    <location>
        <position position="379"/>
    </location>
    <ligand>
        <name>acetyl-CoA</name>
        <dbReference type="ChEBI" id="CHEBI:57288"/>
    </ligand>
</feature>
<dbReference type="SUPFAM" id="SSF51161">
    <property type="entry name" value="Trimeric LpxA-like enzymes"/>
    <property type="match status" value="1"/>
</dbReference>
<evidence type="ECO:0000259" key="21">
    <source>
        <dbReference type="Pfam" id="PF00483"/>
    </source>
</evidence>
<dbReference type="Pfam" id="PF00483">
    <property type="entry name" value="NTP_transferase"/>
    <property type="match status" value="1"/>
</dbReference>
<dbReference type="HAMAP" id="MF_01631">
    <property type="entry name" value="GlmU"/>
    <property type="match status" value="1"/>
</dbReference>
<dbReference type="Pfam" id="PF25087">
    <property type="entry name" value="GMPPB_C"/>
    <property type="match status" value="1"/>
</dbReference>
<dbReference type="GO" id="GO:0009245">
    <property type="term" value="P:lipid A biosynthetic process"/>
    <property type="evidence" value="ECO:0007669"/>
    <property type="project" value="UniProtKB-UniRule"/>
</dbReference>
<dbReference type="AlphaFoldDB" id="A0A6I0F3J8"/>
<dbReference type="GO" id="GO:0009252">
    <property type="term" value="P:peptidoglycan biosynthetic process"/>
    <property type="evidence" value="ECO:0007669"/>
    <property type="project" value="UniProtKB-UniRule"/>
</dbReference>
<dbReference type="GO" id="GO:0000902">
    <property type="term" value="P:cell morphogenesis"/>
    <property type="evidence" value="ECO:0007669"/>
    <property type="project" value="UniProtKB-UniRule"/>
</dbReference>
<feature type="binding site" evidence="20">
    <location>
        <position position="376"/>
    </location>
    <ligand>
        <name>UDP-N-acetyl-alpha-D-glucosamine</name>
        <dbReference type="ChEBI" id="CHEBI:57705"/>
    </ligand>
</feature>
<dbReference type="CDD" id="cd03353">
    <property type="entry name" value="LbH_GlmU_C"/>
    <property type="match status" value="1"/>
</dbReference>
<keyword evidence="6 20" id="KW-0963">Cytoplasm</keyword>
<dbReference type="GO" id="GO:0003977">
    <property type="term" value="F:UDP-N-acetylglucosamine diphosphorylase activity"/>
    <property type="evidence" value="ECO:0007669"/>
    <property type="project" value="UniProtKB-UniRule"/>
</dbReference>
<dbReference type="InterPro" id="IPR001451">
    <property type="entry name" value="Hexapep"/>
</dbReference>
<dbReference type="InterPro" id="IPR005882">
    <property type="entry name" value="Bifunctional_GlmU"/>
</dbReference>
<evidence type="ECO:0000256" key="17">
    <source>
        <dbReference type="ARBA" id="ARBA00048247"/>
    </source>
</evidence>
<dbReference type="UniPathway" id="UPA00113">
    <property type="reaction ID" value="UER00532"/>
</dbReference>
<feature type="binding site" evidence="20">
    <location>
        <position position="170"/>
    </location>
    <ligand>
        <name>UDP-N-acetyl-alpha-D-glucosamine</name>
        <dbReference type="ChEBI" id="CHEBI:57705"/>
    </ligand>
</feature>
<dbReference type="OrthoDB" id="9775031at2"/>
<dbReference type="SUPFAM" id="SSF53448">
    <property type="entry name" value="Nucleotide-diphospho-sugar transferases"/>
    <property type="match status" value="1"/>
</dbReference>
<evidence type="ECO:0000256" key="2">
    <source>
        <dbReference type="ARBA" id="ARBA00005166"/>
    </source>
</evidence>
<evidence type="ECO:0000256" key="18">
    <source>
        <dbReference type="ARBA" id="ARBA00048493"/>
    </source>
</evidence>
<feature type="binding site" evidence="20">
    <location>
        <position position="73"/>
    </location>
    <ligand>
        <name>UDP-N-acetyl-alpha-D-glucosamine</name>
        <dbReference type="ChEBI" id="CHEBI:57705"/>
    </ligand>
</feature>
<dbReference type="EMBL" id="WBXO01000004">
    <property type="protein sequence ID" value="KAB2953031.1"/>
    <property type="molecule type" value="Genomic_DNA"/>
</dbReference>
<evidence type="ECO:0000256" key="12">
    <source>
        <dbReference type="ARBA" id="ARBA00022960"/>
    </source>
</evidence>
<evidence type="ECO:0000256" key="11">
    <source>
        <dbReference type="ARBA" id="ARBA00022842"/>
    </source>
</evidence>
<comment type="caution">
    <text evidence="20">Lacks conserved residue(s) required for the propagation of feature annotation.</text>
</comment>
<feature type="binding site" evidence="20">
    <location>
        <position position="23"/>
    </location>
    <ligand>
        <name>UDP-N-acetyl-alpha-D-glucosamine</name>
        <dbReference type="ChEBI" id="CHEBI:57705"/>
    </ligand>
</feature>
<evidence type="ECO:0000256" key="8">
    <source>
        <dbReference type="ARBA" id="ARBA00022695"/>
    </source>
</evidence>
<keyword evidence="16 20" id="KW-0961">Cell wall biogenesis/degradation</keyword>
<dbReference type="InterPro" id="IPR029044">
    <property type="entry name" value="Nucleotide-diphossugar_trans"/>
</dbReference>
<dbReference type="InterPro" id="IPR011004">
    <property type="entry name" value="Trimer_LpxA-like_sf"/>
</dbReference>
<feature type="binding site" evidence="20">
    <location>
        <position position="332"/>
    </location>
    <ligand>
        <name>UDP-N-acetyl-alpha-D-glucosamine</name>
        <dbReference type="ChEBI" id="CHEBI:57705"/>
    </ligand>
</feature>
<keyword evidence="10 20" id="KW-0677">Repeat</keyword>
<dbReference type="GO" id="GO:0006048">
    <property type="term" value="P:UDP-N-acetylglucosamine biosynthetic process"/>
    <property type="evidence" value="ECO:0007669"/>
    <property type="project" value="UniProtKB-UniPathway"/>
</dbReference>
<dbReference type="NCBIfam" id="TIGR01173">
    <property type="entry name" value="glmU"/>
    <property type="match status" value="1"/>
</dbReference>
<comment type="subcellular location">
    <subcellularLocation>
        <location evidence="1 20">Cytoplasm</location>
    </subcellularLocation>
</comment>
<dbReference type="PROSITE" id="PS00101">
    <property type="entry name" value="HEXAPEP_TRANSFERASES"/>
    <property type="match status" value="1"/>
</dbReference>
<comment type="pathway">
    <text evidence="3 20">Nucleotide-sugar biosynthesis; UDP-N-acetyl-alpha-D-glucosamine biosynthesis; UDP-N-acetyl-alpha-D-glucosamine from N-acetyl-alpha-D-glucosamine 1-phosphate: step 1/1.</text>
</comment>
<sequence>MKKRTAIVLAAGKGTRMKSQHPKVLHEIAGEPLIAHVVKTIGACGVKKPVVVIGHGGEEVQAYLGEKALYAWQKEQLGTGHAVMVAQSALDSDEQTVMVICGDTPLLTQETLEALFLAHEKKNALATVLTARVANPKGYGRILRDDSGAVQAIVEEKDATEEERVIKEINAGTYCFDKEALEKALEQIKPNNAQGEYYLTDVLAILRQQGIVAAFEMEDAREVMGINNRQQLAEAERLMQERLRAKWMDAGVTMVDPNSVWLHGSVSIEEDTIIYPQTLLEGSVTIGRGSVIGPGTRIKDSHIGAEVIIQNSIVLESHISDGCTVGPFAYLRPGTRLEEEVKVGDFVEIKKSHIGKGSKIPHLSYVGDALIGTDVNIGAGTITCNYDGENKHLSVVEDGAFIGSNTNLVAPVRIGEGSVIGAGSTITKDVPAGALAVERNRQIIKDGYCKIRQKDCHTKK</sequence>
<evidence type="ECO:0000256" key="19">
    <source>
        <dbReference type="ARBA" id="ARBA00049628"/>
    </source>
</evidence>
<evidence type="ECO:0000256" key="5">
    <source>
        <dbReference type="ARBA" id="ARBA00007947"/>
    </source>
</evidence>
<evidence type="ECO:0000256" key="14">
    <source>
        <dbReference type="ARBA" id="ARBA00023268"/>
    </source>
</evidence>
<feature type="binding site" evidence="20">
    <location>
        <position position="365"/>
    </location>
    <ligand>
        <name>UDP-N-acetyl-alpha-D-glucosamine</name>
        <dbReference type="ChEBI" id="CHEBI:57705"/>
    </ligand>
</feature>
<evidence type="ECO:0000256" key="10">
    <source>
        <dbReference type="ARBA" id="ARBA00022737"/>
    </source>
</evidence>
<feature type="binding site" evidence="20">
    <location>
        <position position="140"/>
    </location>
    <ligand>
        <name>UDP-N-acetyl-alpha-D-glucosamine</name>
        <dbReference type="ChEBI" id="CHEBI:57705"/>
    </ligand>
</feature>
<dbReference type="Proteomes" id="UP000468766">
    <property type="component" value="Unassembled WGS sequence"/>
</dbReference>
<keyword evidence="7 20" id="KW-0808">Transferase</keyword>
<dbReference type="UniPathway" id="UPA00973"/>
<feature type="region of interest" description="Pyrophosphorylase" evidence="20">
    <location>
        <begin position="1"/>
        <end position="229"/>
    </location>
</feature>
<dbReference type="InterPro" id="IPR038009">
    <property type="entry name" value="GlmU_C_LbH"/>
</dbReference>
<evidence type="ECO:0000256" key="7">
    <source>
        <dbReference type="ARBA" id="ARBA00022679"/>
    </source>
</evidence>
<keyword evidence="9 20" id="KW-0479">Metal-binding</keyword>
<dbReference type="EC" id="2.3.1.157" evidence="20"/>
<dbReference type="GO" id="GO:0016020">
    <property type="term" value="C:membrane"/>
    <property type="evidence" value="ECO:0007669"/>
    <property type="project" value="GOC"/>
</dbReference>
<dbReference type="CDD" id="cd02540">
    <property type="entry name" value="GT2_GlmU_N_bac"/>
    <property type="match status" value="1"/>
</dbReference>
<reference evidence="23 24" key="1">
    <citation type="submission" date="2019-10" db="EMBL/GenBank/DDBJ databases">
        <title>Whole-genome sequence of the extremophile Heliorestis acidaminivorans DSM 24790.</title>
        <authorList>
            <person name="Kyndt J.A."/>
            <person name="Meyer T.E."/>
        </authorList>
    </citation>
    <scope>NUCLEOTIDE SEQUENCE [LARGE SCALE GENOMIC DNA]</scope>
    <source>
        <strain evidence="23 24">DSM 24790</strain>
    </source>
</reference>
<feature type="domain" description="Nucleotidyl transferase" evidence="21">
    <location>
        <begin position="6"/>
        <end position="251"/>
    </location>
</feature>
<feature type="binding site" evidence="20">
    <location>
        <position position="227"/>
    </location>
    <ligand>
        <name>Mg(2+)</name>
        <dbReference type="ChEBI" id="CHEBI:18420"/>
    </ligand>
</feature>
<dbReference type="GO" id="GO:0019134">
    <property type="term" value="F:glucosamine-1-phosphate N-acetyltransferase activity"/>
    <property type="evidence" value="ECO:0007669"/>
    <property type="project" value="UniProtKB-UniRule"/>
</dbReference>
<comment type="cofactor">
    <cofactor evidence="20">
        <name>Mg(2+)</name>
        <dbReference type="ChEBI" id="CHEBI:18420"/>
    </cofactor>
    <text evidence="20">Binds 1 Mg(2+) ion per subunit.</text>
</comment>
<evidence type="ECO:0000256" key="6">
    <source>
        <dbReference type="ARBA" id="ARBA00022490"/>
    </source>
</evidence>
<protein>
    <recommendedName>
        <fullName evidence="20">Bifunctional protein GlmU</fullName>
    </recommendedName>
    <domain>
        <recommendedName>
            <fullName evidence="20">UDP-N-acetylglucosamine pyrophosphorylase</fullName>
            <ecNumber evidence="20">2.7.7.23</ecNumber>
        </recommendedName>
        <alternativeName>
            <fullName evidence="20">N-acetylglucosamine-1-phosphate uridyltransferase</fullName>
        </alternativeName>
    </domain>
    <domain>
        <recommendedName>
            <fullName evidence="20">Glucosamine-1-phosphate N-acetyltransferase</fullName>
            <ecNumber evidence="20">2.3.1.157</ecNumber>
        </recommendedName>
    </domain>
</protein>
<keyword evidence="24" id="KW-1185">Reference proteome</keyword>
<dbReference type="EC" id="2.7.7.23" evidence="20"/>
<feature type="binding site" evidence="20">
    <location>
        <position position="350"/>
    </location>
    <ligand>
        <name>UDP-N-acetyl-alpha-D-glucosamine</name>
        <dbReference type="ChEBI" id="CHEBI:57705"/>
    </ligand>
</feature>
<comment type="similarity">
    <text evidence="5 20">In the N-terminal section; belongs to the N-acetylglucosamine-1-phosphate uridyltransferase family.</text>
</comment>
<comment type="pathway">
    <text evidence="2 20">Nucleotide-sugar biosynthesis; UDP-N-acetyl-alpha-D-glucosamine biosynthesis; N-acetyl-alpha-D-glucosamine 1-phosphate from alpha-D-glucosamine 6-phosphate (route II): step 2/2.</text>
</comment>
<comment type="catalytic activity">
    <reaction evidence="17 20">
        <text>alpha-D-glucosamine 1-phosphate + acetyl-CoA = N-acetyl-alpha-D-glucosamine 1-phosphate + CoA + H(+)</text>
        <dbReference type="Rhea" id="RHEA:13725"/>
        <dbReference type="ChEBI" id="CHEBI:15378"/>
        <dbReference type="ChEBI" id="CHEBI:57287"/>
        <dbReference type="ChEBI" id="CHEBI:57288"/>
        <dbReference type="ChEBI" id="CHEBI:57776"/>
        <dbReference type="ChEBI" id="CHEBI:58516"/>
        <dbReference type="EC" id="2.3.1.157"/>
    </reaction>
</comment>
<keyword evidence="15 20" id="KW-0012">Acyltransferase</keyword>
<comment type="catalytic activity">
    <reaction evidence="18 20">
        <text>N-acetyl-alpha-D-glucosamine 1-phosphate + UTP + H(+) = UDP-N-acetyl-alpha-D-glucosamine + diphosphate</text>
        <dbReference type="Rhea" id="RHEA:13509"/>
        <dbReference type="ChEBI" id="CHEBI:15378"/>
        <dbReference type="ChEBI" id="CHEBI:33019"/>
        <dbReference type="ChEBI" id="CHEBI:46398"/>
        <dbReference type="ChEBI" id="CHEBI:57705"/>
        <dbReference type="ChEBI" id="CHEBI:57776"/>
        <dbReference type="EC" id="2.7.7.23"/>
    </reaction>
</comment>
<evidence type="ECO:0000256" key="13">
    <source>
        <dbReference type="ARBA" id="ARBA00022984"/>
    </source>
</evidence>
<dbReference type="GO" id="GO:0005737">
    <property type="term" value="C:cytoplasm"/>
    <property type="evidence" value="ECO:0007669"/>
    <property type="project" value="UniProtKB-SubCell"/>
</dbReference>
<comment type="pathway">
    <text evidence="20">Bacterial outer membrane biogenesis; LPS lipid A biosynthesis.</text>
</comment>
<dbReference type="GO" id="GO:0071555">
    <property type="term" value="P:cell wall organization"/>
    <property type="evidence" value="ECO:0007669"/>
    <property type="project" value="UniProtKB-KW"/>
</dbReference>
<proteinExistence type="inferred from homology"/>
<dbReference type="Pfam" id="PF00132">
    <property type="entry name" value="Hexapep"/>
    <property type="match status" value="1"/>
</dbReference>
<dbReference type="GO" id="GO:0000287">
    <property type="term" value="F:magnesium ion binding"/>
    <property type="evidence" value="ECO:0007669"/>
    <property type="project" value="UniProtKB-UniRule"/>
</dbReference>
<keyword evidence="12 20" id="KW-0133">Cell shape</keyword>
<feature type="binding site" evidence="20">
    <location>
        <position position="155"/>
    </location>
    <ligand>
        <name>UDP-N-acetyl-alpha-D-glucosamine</name>
        <dbReference type="ChEBI" id="CHEBI:57705"/>
    </ligand>
</feature>
<evidence type="ECO:0000256" key="4">
    <source>
        <dbReference type="ARBA" id="ARBA00007707"/>
    </source>
</evidence>
<dbReference type="GO" id="GO:0008360">
    <property type="term" value="P:regulation of cell shape"/>
    <property type="evidence" value="ECO:0007669"/>
    <property type="project" value="UniProtKB-KW"/>
</dbReference>
<dbReference type="PANTHER" id="PTHR43584:SF3">
    <property type="entry name" value="BIFUNCTIONAL PROTEIN GLMU"/>
    <property type="match status" value="1"/>
</dbReference>
<comment type="caution">
    <text evidence="23">The sequence shown here is derived from an EMBL/GenBank/DDBJ whole genome shotgun (WGS) entry which is preliminary data.</text>
</comment>
<feature type="binding site" evidence="20">
    <location>
        <begin position="78"/>
        <end position="79"/>
    </location>
    <ligand>
        <name>UDP-N-acetyl-alpha-D-glucosamine</name>
        <dbReference type="ChEBI" id="CHEBI:57705"/>
    </ligand>
</feature>
<evidence type="ECO:0000256" key="15">
    <source>
        <dbReference type="ARBA" id="ARBA00023315"/>
    </source>
</evidence>
<evidence type="ECO:0000313" key="23">
    <source>
        <dbReference type="EMBL" id="KAB2953031.1"/>
    </source>
</evidence>
<feature type="binding site" evidence="20">
    <location>
        <begin position="385"/>
        <end position="386"/>
    </location>
    <ligand>
        <name>acetyl-CoA</name>
        <dbReference type="ChEBI" id="CHEBI:57288"/>
    </ligand>
</feature>
<dbReference type="InterPro" id="IPR005835">
    <property type="entry name" value="NTP_transferase_dom"/>
</dbReference>
<evidence type="ECO:0000259" key="22">
    <source>
        <dbReference type="Pfam" id="PF25087"/>
    </source>
</evidence>
<dbReference type="PANTHER" id="PTHR43584">
    <property type="entry name" value="NUCLEOTIDYL TRANSFERASE"/>
    <property type="match status" value="1"/>
</dbReference>
<evidence type="ECO:0000256" key="3">
    <source>
        <dbReference type="ARBA" id="ARBA00005208"/>
    </source>
</evidence>
<dbReference type="RefSeq" id="WP_151619691.1">
    <property type="nucleotide sequence ID" value="NZ_WBXO01000004.1"/>
</dbReference>
<keyword evidence="14 20" id="KW-0511">Multifunctional enzyme</keyword>
<dbReference type="NCBIfam" id="NF010933">
    <property type="entry name" value="PRK14353.1"/>
    <property type="match status" value="1"/>
</dbReference>
<evidence type="ECO:0000256" key="9">
    <source>
        <dbReference type="ARBA" id="ARBA00022723"/>
    </source>
</evidence>
<feature type="binding site" evidence="20">
    <location>
        <position position="404"/>
    </location>
    <ligand>
        <name>acetyl-CoA</name>
        <dbReference type="ChEBI" id="CHEBI:57288"/>
    </ligand>
</feature>
<feature type="domain" description="Mannose-1-phosphate guanyltransferase C-terminal" evidence="22">
    <location>
        <begin position="263"/>
        <end position="345"/>
    </location>
</feature>
<gene>
    <name evidence="20 23" type="primary">glmU</name>
    <name evidence="23" type="ORF">F9B85_07145</name>
</gene>
<accession>A0A6I0F3J8</accession>
<keyword evidence="13 20" id="KW-0573">Peptidoglycan synthesis</keyword>
<comment type="subunit">
    <text evidence="20">Homotrimer.</text>
</comment>
<comment type="similarity">
    <text evidence="4 20">In the C-terminal section; belongs to the transferase hexapeptide repeat family.</text>
</comment>
<evidence type="ECO:0000313" key="24">
    <source>
        <dbReference type="Proteomes" id="UP000468766"/>
    </source>
</evidence>
<evidence type="ECO:0000256" key="1">
    <source>
        <dbReference type="ARBA" id="ARBA00004496"/>
    </source>
</evidence>
<feature type="binding site" evidence="20">
    <location>
        <position position="103"/>
    </location>
    <ligand>
        <name>Mg(2+)</name>
        <dbReference type="ChEBI" id="CHEBI:18420"/>
    </ligand>
</feature>
<dbReference type="InterPro" id="IPR050065">
    <property type="entry name" value="GlmU-like"/>
</dbReference>
<feature type="region of interest" description="N-acetyltransferase" evidence="20">
    <location>
        <begin position="251"/>
        <end position="460"/>
    </location>
</feature>
<feature type="binding site" evidence="20">
    <location>
        <begin position="9"/>
        <end position="12"/>
    </location>
    <ligand>
        <name>UDP-N-acetyl-alpha-D-glucosamine</name>
        <dbReference type="ChEBI" id="CHEBI:57705"/>
    </ligand>
</feature>
<organism evidence="23 24">
    <name type="scientific">Heliorestis acidaminivorans</name>
    <dbReference type="NCBI Taxonomy" id="553427"/>
    <lineage>
        <taxon>Bacteria</taxon>
        <taxon>Bacillati</taxon>
        <taxon>Bacillota</taxon>
        <taxon>Clostridia</taxon>
        <taxon>Eubacteriales</taxon>
        <taxon>Heliobacteriaceae</taxon>
        <taxon>Heliorestis</taxon>
    </lineage>
</organism>
<dbReference type="InterPro" id="IPR018357">
    <property type="entry name" value="Hexapep_transf_CS"/>
</dbReference>
<feature type="binding site" evidence="20">
    <location>
        <position position="439"/>
    </location>
    <ligand>
        <name>acetyl-CoA</name>
        <dbReference type="ChEBI" id="CHEBI:57288"/>
    </ligand>
</feature>
<keyword evidence="11 20" id="KW-0460">Magnesium</keyword>
<dbReference type="NCBIfam" id="NF010934">
    <property type="entry name" value="PRK14354.1"/>
    <property type="match status" value="1"/>
</dbReference>
<dbReference type="Gene3D" id="2.160.10.10">
    <property type="entry name" value="Hexapeptide repeat proteins"/>
    <property type="match status" value="1"/>
</dbReference>
<comment type="function">
    <text evidence="19 20">Catalyzes the last two sequential reactions in the de novo biosynthetic pathway for UDP-N-acetylglucosamine (UDP-GlcNAc). The C-terminal domain catalyzes the transfer of acetyl group from acetyl coenzyme A to glucosamine-1-phosphate (GlcN-1-P) to produce N-acetylglucosamine-1-phosphate (GlcNAc-1-P), which is converted into UDP-GlcNAc by the transfer of uridine 5-monophosphate (from uridine 5-triphosphate), a reaction catalyzed by the N-terminal domain.</text>
</comment>
<evidence type="ECO:0000256" key="16">
    <source>
        <dbReference type="ARBA" id="ARBA00023316"/>
    </source>
</evidence>
<dbReference type="InterPro" id="IPR056729">
    <property type="entry name" value="GMPPB_C"/>
</dbReference>